<keyword evidence="3" id="KW-1185">Reference proteome</keyword>
<gene>
    <name evidence="2" type="ORF">KGD83_21855</name>
</gene>
<protein>
    <submittedName>
        <fullName evidence="2">Helix-turn-helix domain-containing protein</fullName>
    </submittedName>
</protein>
<dbReference type="EMBL" id="CP074132">
    <property type="protein sequence ID" value="QUX27900.1"/>
    <property type="molecule type" value="Genomic_DNA"/>
</dbReference>
<dbReference type="Pfam" id="PF12728">
    <property type="entry name" value="HTH_17"/>
    <property type="match status" value="1"/>
</dbReference>
<evidence type="ECO:0000313" key="3">
    <source>
        <dbReference type="Proteomes" id="UP000678016"/>
    </source>
</evidence>
<proteinExistence type="predicted"/>
<dbReference type="InterPro" id="IPR041657">
    <property type="entry name" value="HTH_17"/>
</dbReference>
<evidence type="ECO:0000313" key="2">
    <source>
        <dbReference type="EMBL" id="QUX27900.1"/>
    </source>
</evidence>
<name>A0ABX8C0H4_9ACTN</name>
<organism evidence="2 3">
    <name type="scientific">Nocardiopsis akebiae</name>
    <dbReference type="NCBI Taxonomy" id="2831968"/>
    <lineage>
        <taxon>Bacteria</taxon>
        <taxon>Bacillati</taxon>
        <taxon>Actinomycetota</taxon>
        <taxon>Actinomycetes</taxon>
        <taxon>Streptosporangiales</taxon>
        <taxon>Nocardiopsidaceae</taxon>
        <taxon>Nocardiopsis</taxon>
    </lineage>
</organism>
<dbReference type="RefSeq" id="WP_212640942.1">
    <property type="nucleotide sequence ID" value="NZ_CP074132.1"/>
</dbReference>
<accession>A0ABX8C0H4</accession>
<sequence length="71" mass="8159">MSTKALRIPAQRSRNWLTVDEFCEELGIARSTFNDWRAKGRAPKCAKLPNGQLRIRRSTFEQYMAALEDAS</sequence>
<dbReference type="SUPFAM" id="SSF46955">
    <property type="entry name" value="Putative DNA-binding domain"/>
    <property type="match status" value="1"/>
</dbReference>
<dbReference type="InterPro" id="IPR009061">
    <property type="entry name" value="DNA-bd_dom_put_sf"/>
</dbReference>
<evidence type="ECO:0000259" key="1">
    <source>
        <dbReference type="Pfam" id="PF12728"/>
    </source>
</evidence>
<feature type="domain" description="Helix-turn-helix" evidence="1">
    <location>
        <begin position="16"/>
        <end position="66"/>
    </location>
</feature>
<dbReference type="Proteomes" id="UP000678016">
    <property type="component" value="Chromosome"/>
</dbReference>
<reference evidence="3" key="1">
    <citation type="submission" date="2021-05" db="EMBL/GenBank/DDBJ databases">
        <title>Direct Submission.</title>
        <authorList>
            <person name="Li K."/>
            <person name="Gao J."/>
        </authorList>
    </citation>
    <scope>NUCLEOTIDE SEQUENCE [LARGE SCALE GENOMIC DNA]</scope>
    <source>
        <strain evidence="3">HDS12</strain>
    </source>
</reference>